<dbReference type="Proteomes" id="UP001159427">
    <property type="component" value="Unassembled WGS sequence"/>
</dbReference>
<protein>
    <recommendedName>
        <fullName evidence="1">DEP domain-containing protein</fullName>
    </recommendedName>
</protein>
<evidence type="ECO:0000313" key="2">
    <source>
        <dbReference type="EMBL" id="CAH3018054.1"/>
    </source>
</evidence>
<dbReference type="InterPro" id="IPR036388">
    <property type="entry name" value="WH-like_DNA-bd_sf"/>
</dbReference>
<dbReference type="PANTHER" id="PTHR16206">
    <property type="entry name" value="DEP DOMAIN-CONTAINING"/>
    <property type="match status" value="1"/>
</dbReference>
<organism evidence="2 3">
    <name type="scientific">Porites evermanni</name>
    <dbReference type="NCBI Taxonomy" id="104178"/>
    <lineage>
        <taxon>Eukaryota</taxon>
        <taxon>Metazoa</taxon>
        <taxon>Cnidaria</taxon>
        <taxon>Anthozoa</taxon>
        <taxon>Hexacorallia</taxon>
        <taxon>Scleractinia</taxon>
        <taxon>Fungiina</taxon>
        <taxon>Poritidae</taxon>
        <taxon>Porites</taxon>
    </lineage>
</organism>
<dbReference type="Pfam" id="PF00610">
    <property type="entry name" value="DEP"/>
    <property type="match status" value="1"/>
</dbReference>
<dbReference type="Gene3D" id="1.10.10.10">
    <property type="entry name" value="Winged helix-like DNA-binding domain superfamily/Winged helix DNA-binding domain"/>
    <property type="match status" value="1"/>
</dbReference>
<dbReference type="SMART" id="SM00049">
    <property type="entry name" value="DEP"/>
    <property type="match status" value="1"/>
</dbReference>
<gene>
    <name evidence="2" type="ORF">PEVE_00041046</name>
</gene>
<accession>A0ABN8LR77</accession>
<dbReference type="SUPFAM" id="SSF46785">
    <property type="entry name" value="Winged helix' DNA-binding domain"/>
    <property type="match status" value="1"/>
</dbReference>
<dbReference type="InterPro" id="IPR000591">
    <property type="entry name" value="DEP_dom"/>
</dbReference>
<proteinExistence type="predicted"/>
<reference evidence="2 3" key="1">
    <citation type="submission" date="2022-05" db="EMBL/GenBank/DDBJ databases">
        <authorList>
            <consortium name="Genoscope - CEA"/>
            <person name="William W."/>
        </authorList>
    </citation>
    <scope>NUCLEOTIDE SEQUENCE [LARGE SCALE GENOMIC DNA]</scope>
</reference>
<keyword evidence="3" id="KW-1185">Reference proteome</keyword>
<comment type="caution">
    <text evidence="2">The sequence shown here is derived from an EMBL/GenBank/DDBJ whole genome shotgun (WGS) entry which is preliminary data.</text>
</comment>
<dbReference type="EMBL" id="CALNXI010000077">
    <property type="protein sequence ID" value="CAH3018054.1"/>
    <property type="molecule type" value="Genomic_DNA"/>
</dbReference>
<dbReference type="PROSITE" id="PS50186">
    <property type="entry name" value="DEP"/>
    <property type="match status" value="1"/>
</dbReference>
<evidence type="ECO:0000259" key="1">
    <source>
        <dbReference type="PROSITE" id="PS50186"/>
    </source>
</evidence>
<name>A0ABN8LR77_9CNID</name>
<dbReference type="InterPro" id="IPR036390">
    <property type="entry name" value="WH_DNA-bd_sf"/>
</dbReference>
<feature type="domain" description="DEP" evidence="1">
    <location>
        <begin position="34"/>
        <end position="123"/>
    </location>
</feature>
<dbReference type="PANTHER" id="PTHR16206:SF4">
    <property type="entry name" value="PROTEIN LET-99"/>
    <property type="match status" value="1"/>
</dbReference>
<evidence type="ECO:0000313" key="3">
    <source>
        <dbReference type="Proteomes" id="UP001159427"/>
    </source>
</evidence>
<sequence>MNERKKLYRSGNDNDLSREPFKATKIWNELIEHLRTSVEQRRRRWKFQYYENCFRGGDVVEVLHTYVHSNPDLSKDATRSQVRSLCQILLEKKVIECVTSDGGSGKSKRDSFEDGNKLYRFSPGPFEHVTSSPSQVERKINRRRSLLGRSEKRITRRMSLNFTPRAQTRLADILLMPSSTLQSPEVHCSSSLEVPKKRRRLSLDAGLGIRKNKLALLSDSTSDRSNDSEIWFEVALSELLQLTDVPFLEDILTPPLTHDGLGVIVISNNIPRSCAENLQLKQNADKEINSSELCNVWLTPGMECIHLQKEHPLPQRGDTGFLNTINIKEMGIQQILAEYYGSLLDSLIPTNFADLVDGMICALANDCSKVVTFLPLLAVMLPASQQEHLKKLLSFIGRSVDTKSGRFIVKKFMGAILPKTIQNKDAGQQLVLSMIKHQKQMFTTPAHLKDHFKRNMSCTQRGMCPLLQSKICHQISALEFKHQKQFTTNQSLGELMTFIIDNLQMTLKEKEERLKLFQKHHYDIFIQQFPTGQL</sequence>